<accession>A0ABS9EHN9</accession>
<dbReference type="SUPFAM" id="SSF46626">
    <property type="entry name" value="Cytochrome c"/>
    <property type="match status" value="2"/>
</dbReference>
<dbReference type="InterPro" id="IPR026259">
    <property type="entry name" value="MauG/Cytc_peroxidase"/>
</dbReference>
<dbReference type="InterPro" id="IPR051395">
    <property type="entry name" value="Cytochrome_c_Peroxidase/MauG"/>
</dbReference>
<keyword evidence="10" id="KW-0575">Peroxidase</keyword>
<dbReference type="PANTHER" id="PTHR30600">
    <property type="entry name" value="CYTOCHROME C PEROXIDASE-RELATED"/>
    <property type="match status" value="1"/>
</dbReference>
<gene>
    <name evidence="10" type="ORF">L1I30_11820</name>
</gene>
<evidence type="ECO:0000313" key="10">
    <source>
        <dbReference type="EMBL" id="MCF4102356.1"/>
    </source>
</evidence>
<dbReference type="Proteomes" id="UP001179363">
    <property type="component" value="Unassembled WGS sequence"/>
</dbReference>
<keyword evidence="2 8" id="KW-0349">Heme</keyword>
<dbReference type="PIRSF" id="PIRSF000294">
    <property type="entry name" value="Cytochrome-c_peroxidase"/>
    <property type="match status" value="1"/>
</dbReference>
<evidence type="ECO:0000256" key="4">
    <source>
        <dbReference type="ARBA" id="ARBA00022729"/>
    </source>
</evidence>
<evidence type="ECO:0000256" key="1">
    <source>
        <dbReference type="ARBA" id="ARBA00004418"/>
    </source>
</evidence>
<protein>
    <submittedName>
        <fullName evidence="10">Cytochrome-c peroxidase</fullName>
    </submittedName>
</protein>
<dbReference type="InterPro" id="IPR036909">
    <property type="entry name" value="Cyt_c-like_dom_sf"/>
</dbReference>
<comment type="caution">
    <text evidence="10">The sequence shown here is derived from an EMBL/GenBank/DDBJ whole genome shotgun (WGS) entry which is preliminary data.</text>
</comment>
<evidence type="ECO:0000256" key="2">
    <source>
        <dbReference type="ARBA" id="ARBA00022617"/>
    </source>
</evidence>
<feature type="domain" description="Cytochrome c" evidence="9">
    <location>
        <begin position="75"/>
        <end position="183"/>
    </location>
</feature>
<dbReference type="PANTHER" id="PTHR30600:SF10">
    <property type="entry name" value="BLL6722 PROTEIN"/>
    <property type="match status" value="1"/>
</dbReference>
<proteinExistence type="predicted"/>
<keyword evidence="3 8" id="KW-0479">Metal-binding</keyword>
<dbReference type="RefSeq" id="WP_236134501.1">
    <property type="nucleotide sequence ID" value="NZ_JAKGTH010000010.1"/>
</dbReference>
<keyword evidence="5" id="KW-0574">Periplasm</keyword>
<dbReference type="Pfam" id="PF03150">
    <property type="entry name" value="CCP_MauG"/>
    <property type="match status" value="1"/>
</dbReference>
<evidence type="ECO:0000256" key="7">
    <source>
        <dbReference type="ARBA" id="ARBA00023004"/>
    </source>
</evidence>
<dbReference type="InterPro" id="IPR004852">
    <property type="entry name" value="Di-haem_cyt_c_peroxidsae"/>
</dbReference>
<evidence type="ECO:0000256" key="3">
    <source>
        <dbReference type="ARBA" id="ARBA00022723"/>
    </source>
</evidence>
<dbReference type="InterPro" id="IPR009056">
    <property type="entry name" value="Cyt_c-like_dom"/>
</dbReference>
<keyword evidence="11" id="KW-1185">Reference proteome</keyword>
<reference evidence="10" key="1">
    <citation type="submission" date="2022-01" db="EMBL/GenBank/DDBJ databases">
        <title>Gillisia lutea sp. nov., isolated from marine plastic residues from the Malvarosa beach (Valencia, Spain).</title>
        <authorList>
            <person name="Vidal-Verdu A."/>
            <person name="Molina-Menor E."/>
            <person name="Satari L."/>
            <person name="Pascual J."/>
            <person name="Pereto J."/>
            <person name="Porcar M."/>
        </authorList>
    </citation>
    <scope>NUCLEOTIDE SEQUENCE</scope>
    <source>
        <strain evidence="10">M10.2A</strain>
    </source>
</reference>
<name>A0ABS9EHN9_9FLAO</name>
<comment type="subcellular location">
    <subcellularLocation>
        <location evidence="1">Periplasm</location>
    </subcellularLocation>
</comment>
<evidence type="ECO:0000256" key="6">
    <source>
        <dbReference type="ARBA" id="ARBA00023002"/>
    </source>
</evidence>
<keyword evidence="6" id="KW-0560">Oxidoreductase</keyword>
<keyword evidence="4" id="KW-0732">Signal</keyword>
<evidence type="ECO:0000259" key="9">
    <source>
        <dbReference type="PROSITE" id="PS51007"/>
    </source>
</evidence>
<keyword evidence="7 8" id="KW-0408">Iron</keyword>
<dbReference type="EMBL" id="JAKGTH010000010">
    <property type="protein sequence ID" value="MCF4102356.1"/>
    <property type="molecule type" value="Genomic_DNA"/>
</dbReference>
<dbReference type="GO" id="GO:0004601">
    <property type="term" value="F:peroxidase activity"/>
    <property type="evidence" value="ECO:0007669"/>
    <property type="project" value="UniProtKB-KW"/>
</dbReference>
<evidence type="ECO:0000313" key="11">
    <source>
        <dbReference type="Proteomes" id="UP001179363"/>
    </source>
</evidence>
<dbReference type="PROSITE" id="PS51007">
    <property type="entry name" value="CYTC"/>
    <property type="match status" value="1"/>
</dbReference>
<evidence type="ECO:0000256" key="5">
    <source>
        <dbReference type="ARBA" id="ARBA00022764"/>
    </source>
</evidence>
<evidence type="ECO:0000256" key="8">
    <source>
        <dbReference type="PROSITE-ProRule" id="PRU00433"/>
    </source>
</evidence>
<sequence length="376" mass="42921">MKKVQTLFLITVITAFTGFKVYQEYDIDDLRMRYSSGDYTTWPKPELDSLVLQDFEDIGHLSDLEYPENNSYSDAKRKLGKTLFFDPRLSSSAQIACASCHDSELGWGDSRRVSYGHNRQLGRRNAMTLLNVGYATSFFWDGRANTLEEQVAFPVSDSLEMNFHINLAVEEIAQIEGYEPLFLEAFNEPGVDESKIRKAIATFERSLVSESTKFDRFINGDSSVYSNTEVLGLHLFRTKARCINCHNTGYFSDNKFHNTGLTYYGRKFEDLGLYEVTGRKEDIGKFRTSSLREVSRTGPYMHNGLFPHLEGVINMYNAGMPQPKRKGSQLKDTLFPVTSSILQKLQLSNYEKLALIDFIKTLESRSKRESPPVLPN</sequence>
<organism evidence="10 11">
    <name type="scientific">Gillisia lutea</name>
    <dbReference type="NCBI Taxonomy" id="2909668"/>
    <lineage>
        <taxon>Bacteria</taxon>
        <taxon>Pseudomonadati</taxon>
        <taxon>Bacteroidota</taxon>
        <taxon>Flavobacteriia</taxon>
        <taxon>Flavobacteriales</taxon>
        <taxon>Flavobacteriaceae</taxon>
        <taxon>Gillisia</taxon>
    </lineage>
</organism>
<dbReference type="Gene3D" id="1.10.760.10">
    <property type="entry name" value="Cytochrome c-like domain"/>
    <property type="match status" value="2"/>
</dbReference>